<feature type="region of interest" description="Disordered" evidence="1">
    <location>
        <begin position="796"/>
        <end position="820"/>
    </location>
</feature>
<dbReference type="Pfam" id="PF11917">
    <property type="entry name" value="DUF3435"/>
    <property type="match status" value="1"/>
</dbReference>
<evidence type="ECO:0000256" key="1">
    <source>
        <dbReference type="SAM" id="MobiDB-lite"/>
    </source>
</evidence>
<evidence type="ECO:0008006" key="5">
    <source>
        <dbReference type="Google" id="ProtNLM"/>
    </source>
</evidence>
<feature type="signal peptide" evidence="2">
    <location>
        <begin position="1"/>
        <end position="21"/>
    </location>
</feature>
<reference evidence="3" key="2">
    <citation type="journal article" date="2023" name="IMA Fungus">
        <title>Comparative genomic study of the Penicillium genus elucidates a diverse pangenome and 15 lateral gene transfer events.</title>
        <authorList>
            <person name="Petersen C."/>
            <person name="Sorensen T."/>
            <person name="Nielsen M.R."/>
            <person name="Sondergaard T.E."/>
            <person name="Sorensen J.L."/>
            <person name="Fitzpatrick D.A."/>
            <person name="Frisvad J.C."/>
            <person name="Nielsen K.L."/>
        </authorList>
    </citation>
    <scope>NUCLEOTIDE SEQUENCE</scope>
    <source>
        <strain evidence="3">IBT 22155</strain>
    </source>
</reference>
<dbReference type="InterPro" id="IPR021842">
    <property type="entry name" value="DUF3435"/>
</dbReference>
<keyword evidence="4" id="KW-1185">Reference proteome</keyword>
<feature type="compositionally biased region" description="Polar residues" evidence="1">
    <location>
        <begin position="606"/>
        <end position="616"/>
    </location>
</feature>
<gene>
    <name evidence="3" type="ORF">N7515_001244</name>
</gene>
<sequence length="914" mass="105327">MKVFLLFALQLYLFTGARVGAFIPINKHRHQRGLRYKHIDLVLFRSDSSDEPWKIGWRVNEQWLKKNRNPEYTVFGIGIRDDSRPQFASGLLLAVIAIDQGAIYGINTIEDLAQQQFPEGKNEIPLRWKDDAKEKPVFRNVTAQGAQDLVLTTERFYYFLRQLFRKAGYWEDPTIHDIRRALGKKVDGRYGSALVSQLYGHKDGKTYPTSYLAHCSSINTVDCVLDEKGDDRHIEYWQGHEQYRETGLPSHLPAGIEESVLESDELAEIKSHIGLADAIGDKDRGNYERLQYRNTHIRLRLSALTNYRTQWVRDRRDWTVLSRGQKSPNDPEKNACTRALALIMPEIGRLAAIMSSTEPMSFDEKLLFMKDLQRQCSREYDIIYLPNEAPINGKCPIESCQEDVDSLAKSSRSRHIHECVRRDKASQLGVRKFDMEFCYECMEWFHTKHQWREHCEKHLLSWGRLHCEVIIYRYTVIRPGYCPCCLFDESLDAEKRLRYWCHSKKLRDHIKETHLQGMKWPATDPLCGCPRSFDNAHDFCHHLYDVHGLAKGIWQSRNADNEDDEATKVLCVRGETRALPWEQQQGNEKRSESCAKEARTDDHGLPSTSKVESKYTSMEPKKKRKKETRFFQYQPSRPESQQYPSNHICITKPARFSFVEDQQRRFECSASSDRASASSRSNSIASYVSDADSRLSSQPTTPGLDVIDPRILVPIGSNIEDDCPGYDQEPIQLNAHSLGELETKELNDTIDPKPPVPSPAKLSRGDCTNEVNDNIGRALETYCPTPSSNTAVAVDDKCEERPHTQAEPDGNPSCDDQADVSNFRRPLTRAKARSQPLLGHPVDLGTRKPRRKLTTKEKRKLLELKGQNLTLRQIGPLFADVDTAFLRQCWKNMELPRRYTRSRANRMARRDYAR</sequence>
<accession>A0A9W9L8L3</accession>
<comment type="caution">
    <text evidence="3">The sequence shown here is derived from an EMBL/GenBank/DDBJ whole genome shotgun (WGS) entry which is preliminary data.</text>
</comment>
<dbReference type="PANTHER" id="PTHR37535:SF3">
    <property type="entry name" value="FLUG DOMAIN-CONTAINING PROTEIN"/>
    <property type="match status" value="1"/>
</dbReference>
<dbReference type="EMBL" id="JAPQKL010000002">
    <property type="protein sequence ID" value="KAJ5142457.1"/>
    <property type="molecule type" value="Genomic_DNA"/>
</dbReference>
<dbReference type="GeneID" id="81401158"/>
<reference evidence="3" key="1">
    <citation type="submission" date="2022-11" db="EMBL/GenBank/DDBJ databases">
        <authorList>
            <person name="Petersen C."/>
        </authorList>
    </citation>
    <scope>NUCLEOTIDE SEQUENCE</scope>
    <source>
        <strain evidence="3">IBT 22155</strain>
    </source>
</reference>
<feature type="chain" id="PRO_5040726017" description="C2H2-type domain-containing protein" evidence="2">
    <location>
        <begin position="22"/>
        <end position="914"/>
    </location>
</feature>
<evidence type="ECO:0000313" key="3">
    <source>
        <dbReference type="EMBL" id="KAJ5142457.1"/>
    </source>
</evidence>
<feature type="compositionally biased region" description="Basic and acidic residues" evidence="1">
    <location>
        <begin position="587"/>
        <end position="604"/>
    </location>
</feature>
<feature type="compositionally biased region" description="Polar residues" evidence="1">
    <location>
        <begin position="631"/>
        <end position="644"/>
    </location>
</feature>
<evidence type="ECO:0000256" key="2">
    <source>
        <dbReference type="SAM" id="SignalP"/>
    </source>
</evidence>
<dbReference type="OrthoDB" id="5400577at2759"/>
<feature type="region of interest" description="Disordered" evidence="1">
    <location>
        <begin position="581"/>
        <end position="644"/>
    </location>
</feature>
<dbReference type="RefSeq" id="XP_056524101.1">
    <property type="nucleotide sequence ID" value="XM_056661988.1"/>
</dbReference>
<dbReference type="Proteomes" id="UP001149079">
    <property type="component" value="Unassembled WGS sequence"/>
</dbReference>
<keyword evidence="2" id="KW-0732">Signal</keyword>
<feature type="compositionally biased region" description="Basic and acidic residues" evidence="1">
    <location>
        <begin position="796"/>
        <end position="806"/>
    </location>
</feature>
<organism evidence="3 4">
    <name type="scientific">Penicillium bovifimosum</name>
    <dbReference type="NCBI Taxonomy" id="126998"/>
    <lineage>
        <taxon>Eukaryota</taxon>
        <taxon>Fungi</taxon>
        <taxon>Dikarya</taxon>
        <taxon>Ascomycota</taxon>
        <taxon>Pezizomycotina</taxon>
        <taxon>Eurotiomycetes</taxon>
        <taxon>Eurotiomycetidae</taxon>
        <taxon>Eurotiales</taxon>
        <taxon>Aspergillaceae</taxon>
        <taxon>Penicillium</taxon>
    </lineage>
</organism>
<dbReference type="PANTHER" id="PTHR37535">
    <property type="entry name" value="FLUG DOMAIN PROTEIN"/>
    <property type="match status" value="1"/>
</dbReference>
<protein>
    <recommendedName>
        <fullName evidence="5">C2H2-type domain-containing protein</fullName>
    </recommendedName>
</protein>
<name>A0A9W9L8L3_9EURO</name>
<proteinExistence type="predicted"/>
<dbReference type="AlphaFoldDB" id="A0A9W9L8L3"/>
<evidence type="ECO:0000313" key="4">
    <source>
        <dbReference type="Proteomes" id="UP001149079"/>
    </source>
</evidence>